<dbReference type="SUPFAM" id="SSF58104">
    <property type="entry name" value="Methyl-accepting chemotaxis protein (MCP) signaling domain"/>
    <property type="match status" value="1"/>
</dbReference>
<dbReference type="OrthoDB" id="9816383at2"/>
<dbReference type="SMART" id="SM01358">
    <property type="entry name" value="HBM"/>
    <property type="match status" value="1"/>
</dbReference>
<dbReference type="InterPro" id="IPR004090">
    <property type="entry name" value="Chemotax_Me-accpt_rcpt"/>
</dbReference>
<dbReference type="FunFam" id="1.10.287.950:FF:000001">
    <property type="entry name" value="Methyl-accepting chemotaxis sensory transducer"/>
    <property type="match status" value="1"/>
</dbReference>
<dbReference type="InterPro" id="IPR032255">
    <property type="entry name" value="HBM"/>
</dbReference>
<evidence type="ECO:0000259" key="6">
    <source>
        <dbReference type="PROSITE" id="PS50885"/>
    </source>
</evidence>
<dbReference type="STRING" id="1121457.SAMN02745161_2412"/>
<dbReference type="Gene3D" id="3.30.450.20">
    <property type="entry name" value="PAS domain"/>
    <property type="match status" value="1"/>
</dbReference>
<dbReference type="InterPro" id="IPR035965">
    <property type="entry name" value="PAS-like_dom_sf"/>
</dbReference>
<reference evidence="8" key="1">
    <citation type="submission" date="2016-11" db="EMBL/GenBank/DDBJ databases">
        <authorList>
            <person name="Varghese N."/>
            <person name="Submissions S."/>
        </authorList>
    </citation>
    <scope>NUCLEOTIDE SEQUENCE [LARGE SCALE GENOMIC DNA]</scope>
    <source>
        <strain evidence="8">DSM 17456</strain>
    </source>
</reference>
<keyword evidence="2 4" id="KW-0807">Transducer</keyword>
<dbReference type="SMART" id="SM00283">
    <property type="entry name" value="MA"/>
    <property type="match status" value="1"/>
</dbReference>
<proteinExistence type="inferred from homology"/>
<protein>
    <submittedName>
        <fullName evidence="7">Methyl-accepting chemotaxis sensory transducer with Pas/Pac sensor</fullName>
    </submittedName>
</protein>
<dbReference type="SUPFAM" id="SSF158472">
    <property type="entry name" value="HAMP domain-like"/>
    <property type="match status" value="1"/>
</dbReference>
<evidence type="ECO:0000256" key="4">
    <source>
        <dbReference type="PROSITE-ProRule" id="PRU00284"/>
    </source>
</evidence>
<dbReference type="PROSITE" id="PS50885">
    <property type="entry name" value="HAMP"/>
    <property type="match status" value="1"/>
</dbReference>
<dbReference type="RefSeq" id="WP_074217187.1">
    <property type="nucleotide sequence ID" value="NZ_FSRG01000006.1"/>
</dbReference>
<comment type="subcellular location">
    <subcellularLocation>
        <location evidence="1">Membrane</location>
    </subcellularLocation>
</comment>
<dbReference type="GO" id="GO:0006935">
    <property type="term" value="P:chemotaxis"/>
    <property type="evidence" value="ECO:0007669"/>
    <property type="project" value="InterPro"/>
</dbReference>
<dbReference type="PRINTS" id="PR00260">
    <property type="entry name" value="CHEMTRNSDUCR"/>
</dbReference>
<gene>
    <name evidence="7" type="ORF">SAMN02745161_2412</name>
</gene>
<dbReference type="Pfam" id="PF00672">
    <property type="entry name" value="HAMP"/>
    <property type="match status" value="1"/>
</dbReference>
<evidence type="ECO:0000256" key="1">
    <source>
        <dbReference type="ARBA" id="ARBA00004370"/>
    </source>
</evidence>
<dbReference type="PANTHER" id="PTHR32089">
    <property type="entry name" value="METHYL-ACCEPTING CHEMOTAXIS PROTEIN MCPB"/>
    <property type="match status" value="1"/>
</dbReference>
<dbReference type="InterPro" id="IPR003660">
    <property type="entry name" value="HAMP_dom"/>
</dbReference>
<evidence type="ECO:0000259" key="5">
    <source>
        <dbReference type="PROSITE" id="PS50111"/>
    </source>
</evidence>
<feature type="domain" description="Methyl-accepting transducer" evidence="5">
    <location>
        <begin position="539"/>
        <end position="775"/>
    </location>
</feature>
<dbReference type="Gene3D" id="6.10.340.10">
    <property type="match status" value="1"/>
</dbReference>
<name>A0A1N6I4N0_9BACT</name>
<evidence type="ECO:0000256" key="3">
    <source>
        <dbReference type="ARBA" id="ARBA00029447"/>
    </source>
</evidence>
<dbReference type="AlphaFoldDB" id="A0A1N6I4N0"/>
<dbReference type="Proteomes" id="UP000184694">
    <property type="component" value="Unassembled WGS sequence"/>
</dbReference>
<comment type="similarity">
    <text evidence="3">Belongs to the methyl-accepting chemotaxis (MCP) protein family.</text>
</comment>
<organism evidence="7 8">
    <name type="scientific">Halodesulfovibrio marinisediminis DSM 17456</name>
    <dbReference type="NCBI Taxonomy" id="1121457"/>
    <lineage>
        <taxon>Bacteria</taxon>
        <taxon>Pseudomonadati</taxon>
        <taxon>Thermodesulfobacteriota</taxon>
        <taxon>Desulfovibrionia</taxon>
        <taxon>Desulfovibrionales</taxon>
        <taxon>Desulfovibrionaceae</taxon>
        <taxon>Halodesulfovibrio</taxon>
    </lineage>
</organism>
<keyword evidence="8" id="KW-1185">Reference proteome</keyword>
<dbReference type="GO" id="GO:0004888">
    <property type="term" value="F:transmembrane signaling receptor activity"/>
    <property type="evidence" value="ECO:0007669"/>
    <property type="project" value="InterPro"/>
</dbReference>
<dbReference type="InterPro" id="IPR004089">
    <property type="entry name" value="MCPsignal_dom"/>
</dbReference>
<dbReference type="CDD" id="cd06225">
    <property type="entry name" value="HAMP"/>
    <property type="match status" value="1"/>
</dbReference>
<dbReference type="SMART" id="SM00304">
    <property type="entry name" value="HAMP"/>
    <property type="match status" value="1"/>
</dbReference>
<dbReference type="CDD" id="cd11386">
    <property type="entry name" value="MCP_signal"/>
    <property type="match status" value="1"/>
</dbReference>
<dbReference type="Gene3D" id="1.10.287.950">
    <property type="entry name" value="Methyl-accepting chemotaxis protein"/>
    <property type="match status" value="1"/>
</dbReference>
<dbReference type="PANTHER" id="PTHR32089:SF112">
    <property type="entry name" value="LYSOZYME-LIKE PROTEIN-RELATED"/>
    <property type="match status" value="1"/>
</dbReference>
<evidence type="ECO:0000313" key="8">
    <source>
        <dbReference type="Proteomes" id="UP000184694"/>
    </source>
</evidence>
<dbReference type="GO" id="GO:0007165">
    <property type="term" value="P:signal transduction"/>
    <property type="evidence" value="ECO:0007669"/>
    <property type="project" value="UniProtKB-KW"/>
</dbReference>
<dbReference type="PROSITE" id="PS50111">
    <property type="entry name" value="CHEMOTAXIS_TRANSDUC_2"/>
    <property type="match status" value="1"/>
</dbReference>
<dbReference type="SUPFAM" id="SSF55785">
    <property type="entry name" value="PYP-like sensor domain (PAS domain)"/>
    <property type="match status" value="1"/>
</dbReference>
<sequence length="812" mass="88906">MQFFKNLRVTIKIWGGFSLIMLTMAFLSAESMITLNNNENICSTYQELAIDSNLASKIQADILLMNIAADTYMQNNSNKALTEYQTREAHLLELLKSGQKAFNAHNRAALIDSIENEVQEMITKFSEYHTRQDAAKTKLEAGRSITIQLDRTLNDAITFYSRTNPQFVQALSSCEIAFTKARVSIVSAMYDPNVTLNEEHLSSLMTRTQEELVIAENFASTSNEVSSFRGCQSLLTQYTKHVHELYKHLMELREIKSDIIRLGHEAADDAEKVTRSIMEDQTVLGNEMEANNITSFNTVLSISCATLLLTLLLSFLTSRSITKPLTRIQGFATALSKGNFSAQLVLNEENEIGEIADALTNMRDAVSSMEQELSWLVTTIASGNIAKRSTLTKLSGDFQRVLDNANNMADTFTHFTDALPLPVLMLDSSLKILYANDLALSLADTTLAACKGKQSTTLFAAEDYQTAGCACTNAIKSKSIQRASTIVKTHAKTLDVDYIAVPTIQDNQVVGVMQVLLDQTDVRGAQRRIQSAAQRIETISYRLKDNSNNLAENFKEVSDGVEIQNQRTAETSTAMEQMNVSVSEVAMNAAKAHTNAQEAKQESENCSAVVFNSVQSITEVSDTTKELQQNTTELSEQVDAISSIMNVISDIADQTNLLALNAAIEAARAGDAGRGFAVVADEVRNLAEKTMQATEEVAQSVSTIQAAAQRNFETVSISAQTVEKANALASESEESLRTIMSLIDQNSTQVGEIATASEEQSAVSEQIARSVEEVADTVHKSAEGISISATSIKEIAEMSNELHDLVEEMTAS</sequence>
<accession>A0A1N6I4N0</accession>
<dbReference type="EMBL" id="FSRG01000006">
    <property type="protein sequence ID" value="SIO26994.1"/>
    <property type="molecule type" value="Genomic_DNA"/>
</dbReference>
<dbReference type="GO" id="GO:0016020">
    <property type="term" value="C:membrane"/>
    <property type="evidence" value="ECO:0007669"/>
    <property type="project" value="UniProtKB-SubCell"/>
</dbReference>
<evidence type="ECO:0000313" key="7">
    <source>
        <dbReference type="EMBL" id="SIO26994.1"/>
    </source>
</evidence>
<evidence type="ECO:0000256" key="2">
    <source>
        <dbReference type="ARBA" id="ARBA00023224"/>
    </source>
</evidence>
<feature type="domain" description="HAMP" evidence="6">
    <location>
        <begin position="319"/>
        <end position="371"/>
    </location>
</feature>
<dbReference type="Pfam" id="PF00015">
    <property type="entry name" value="MCPsignal"/>
    <property type="match status" value="1"/>
</dbReference>